<keyword evidence="5" id="KW-0560">Oxidoreductase</keyword>
<dbReference type="RefSeq" id="WP_153292219.1">
    <property type="nucleotide sequence ID" value="NZ_CP045643.1"/>
</dbReference>
<dbReference type="EMBL" id="CP045643">
    <property type="protein sequence ID" value="QFZ78039.1"/>
    <property type="molecule type" value="Genomic_DNA"/>
</dbReference>
<dbReference type="SUPFAM" id="SSF51735">
    <property type="entry name" value="NAD(P)-binding Rossmann-fold domains"/>
    <property type="match status" value="1"/>
</dbReference>
<comment type="catalytic activity">
    <reaction evidence="11">
        <text>(S)-2,3,4,5-tetrahydrodipicolinate + NAD(+) + H2O = (2S,4S)-4-hydroxy-2,3,4,5-tetrahydrodipicolinate + NADH + H(+)</text>
        <dbReference type="Rhea" id="RHEA:35323"/>
        <dbReference type="ChEBI" id="CHEBI:15377"/>
        <dbReference type="ChEBI" id="CHEBI:15378"/>
        <dbReference type="ChEBI" id="CHEBI:16845"/>
        <dbReference type="ChEBI" id="CHEBI:57540"/>
        <dbReference type="ChEBI" id="CHEBI:57945"/>
        <dbReference type="ChEBI" id="CHEBI:67139"/>
        <dbReference type="EC" id="1.17.1.8"/>
    </reaction>
</comment>
<dbReference type="SUPFAM" id="SSF55347">
    <property type="entry name" value="Glyceraldehyde-3-phosphate dehydrogenase-like, C-terminal domain"/>
    <property type="match status" value="1"/>
</dbReference>
<dbReference type="InterPro" id="IPR036291">
    <property type="entry name" value="NAD(P)-bd_dom_sf"/>
</dbReference>
<keyword evidence="15" id="KW-1185">Reference proteome</keyword>
<evidence type="ECO:0000259" key="13">
    <source>
        <dbReference type="Pfam" id="PF05173"/>
    </source>
</evidence>
<dbReference type="Gene3D" id="3.40.50.720">
    <property type="entry name" value="NAD(P)-binding Rossmann-like Domain"/>
    <property type="match status" value="1"/>
</dbReference>
<dbReference type="Pfam" id="PF05173">
    <property type="entry name" value="DapB_C"/>
    <property type="match status" value="1"/>
</dbReference>
<dbReference type="InterPro" id="IPR022663">
    <property type="entry name" value="DapB_C"/>
</dbReference>
<comment type="similarity">
    <text evidence="1">Belongs to the DapB family.</text>
</comment>
<evidence type="ECO:0000313" key="15">
    <source>
        <dbReference type="Proteomes" id="UP000326179"/>
    </source>
</evidence>
<gene>
    <name evidence="14" type="ORF">GFH48_36365</name>
</gene>
<organism evidence="14 15">
    <name type="scientific">Streptomyces fagopyri</name>
    <dbReference type="NCBI Taxonomy" id="2662397"/>
    <lineage>
        <taxon>Bacteria</taxon>
        <taxon>Bacillati</taxon>
        <taxon>Actinomycetota</taxon>
        <taxon>Actinomycetes</taxon>
        <taxon>Kitasatosporales</taxon>
        <taxon>Streptomycetaceae</taxon>
        <taxon>Streptomyces</taxon>
    </lineage>
</organism>
<proteinExistence type="inferred from homology"/>
<dbReference type="PANTHER" id="PTHR20836:SF0">
    <property type="entry name" value="4-HYDROXY-TETRAHYDRODIPICOLINATE REDUCTASE 1, CHLOROPLASTIC-RELATED"/>
    <property type="match status" value="1"/>
</dbReference>
<evidence type="ECO:0000259" key="12">
    <source>
        <dbReference type="Pfam" id="PF01113"/>
    </source>
</evidence>
<keyword evidence="3" id="KW-0521">NADP</keyword>
<dbReference type="PIRSF" id="PIRSF000161">
    <property type="entry name" value="DHPR"/>
    <property type="match status" value="1"/>
</dbReference>
<dbReference type="Gene3D" id="3.30.360.10">
    <property type="entry name" value="Dihydrodipicolinate Reductase, domain 2"/>
    <property type="match status" value="1"/>
</dbReference>
<evidence type="ECO:0000256" key="4">
    <source>
        <dbReference type="ARBA" id="ARBA00022915"/>
    </source>
</evidence>
<keyword evidence="4" id="KW-0220">Diaminopimelate biosynthesis</keyword>
<comment type="catalytic activity">
    <reaction evidence="10">
        <text>(S)-2,3,4,5-tetrahydrodipicolinate + NADP(+) + H2O = (2S,4S)-4-hydroxy-2,3,4,5-tetrahydrodipicolinate + NADPH + H(+)</text>
        <dbReference type="Rhea" id="RHEA:35331"/>
        <dbReference type="ChEBI" id="CHEBI:15377"/>
        <dbReference type="ChEBI" id="CHEBI:15378"/>
        <dbReference type="ChEBI" id="CHEBI:16845"/>
        <dbReference type="ChEBI" id="CHEBI:57783"/>
        <dbReference type="ChEBI" id="CHEBI:58349"/>
        <dbReference type="ChEBI" id="CHEBI:67139"/>
        <dbReference type="EC" id="1.17.1.8"/>
    </reaction>
</comment>
<dbReference type="GO" id="GO:0008839">
    <property type="term" value="F:4-hydroxy-tetrahydrodipicolinate reductase"/>
    <property type="evidence" value="ECO:0007669"/>
    <property type="project" value="UniProtKB-EC"/>
</dbReference>
<keyword evidence="7" id="KW-0457">Lysine biosynthesis</keyword>
<evidence type="ECO:0000256" key="5">
    <source>
        <dbReference type="ARBA" id="ARBA00023002"/>
    </source>
</evidence>
<accession>A0A5Q0LNE9</accession>
<dbReference type="Proteomes" id="UP000326179">
    <property type="component" value="Chromosome"/>
</dbReference>
<evidence type="ECO:0000256" key="2">
    <source>
        <dbReference type="ARBA" id="ARBA00022605"/>
    </source>
</evidence>
<dbReference type="PANTHER" id="PTHR20836">
    <property type="entry name" value="DIHYDRODIPICOLINATE REDUCTASE"/>
    <property type="match status" value="1"/>
</dbReference>
<dbReference type="AlphaFoldDB" id="A0A5Q0LNE9"/>
<evidence type="ECO:0000256" key="1">
    <source>
        <dbReference type="ARBA" id="ARBA00006642"/>
    </source>
</evidence>
<dbReference type="InterPro" id="IPR023940">
    <property type="entry name" value="DHDPR_bac"/>
</dbReference>
<evidence type="ECO:0000256" key="3">
    <source>
        <dbReference type="ARBA" id="ARBA00022857"/>
    </source>
</evidence>
<dbReference type="InterPro" id="IPR000846">
    <property type="entry name" value="DapB_N"/>
</dbReference>
<name>A0A5Q0LNE9_9ACTN</name>
<feature type="domain" description="Dihydrodipicolinate reductase N-terminal" evidence="12">
    <location>
        <begin position="4"/>
        <end position="112"/>
    </location>
</feature>
<evidence type="ECO:0000256" key="6">
    <source>
        <dbReference type="ARBA" id="ARBA00023027"/>
    </source>
</evidence>
<feature type="domain" description="Dihydrodipicolinate reductase C-terminal" evidence="13">
    <location>
        <begin position="122"/>
        <end position="244"/>
    </location>
</feature>
<dbReference type="GO" id="GO:0009089">
    <property type="term" value="P:lysine biosynthetic process via diaminopimelate"/>
    <property type="evidence" value="ECO:0007669"/>
    <property type="project" value="InterPro"/>
</dbReference>
<dbReference type="Pfam" id="PF01113">
    <property type="entry name" value="DapB_N"/>
    <property type="match status" value="1"/>
</dbReference>
<evidence type="ECO:0000256" key="10">
    <source>
        <dbReference type="ARBA" id="ARBA00049080"/>
    </source>
</evidence>
<evidence type="ECO:0000256" key="9">
    <source>
        <dbReference type="ARBA" id="ARBA00038983"/>
    </source>
</evidence>
<comment type="pathway">
    <text evidence="8">Amino-acid biosynthesis; L-lysine biosynthesis via DAP pathway; (S)-tetrahydrodipicolinate from L-aspartate: step 4/4.</text>
</comment>
<keyword evidence="2" id="KW-0028">Amino-acid biosynthesis</keyword>
<evidence type="ECO:0000256" key="11">
    <source>
        <dbReference type="ARBA" id="ARBA00049396"/>
    </source>
</evidence>
<keyword evidence="6" id="KW-0520">NAD</keyword>
<evidence type="ECO:0000256" key="7">
    <source>
        <dbReference type="ARBA" id="ARBA00023154"/>
    </source>
</evidence>
<dbReference type="EC" id="1.17.1.8" evidence="9"/>
<dbReference type="KEGG" id="sfy:GFH48_36365"/>
<sequence>MTTPVVVCGRSGRMAGLIADAVSREPDLHLTARLSTRPQPAADALAALADLDRDRPPVVVDFTAREATAALLVQARTVPCSLVIGTSGLGESETALLEEAGRHRAIVTAANFSVALLAVAGFVRDLSGRTDDSWDAGVLDIHFTGKRDRPSATARLLAAQWRTARTRRRGRPETGEEGAEEAPDIAAFRIGNAVSEHRILAAGPGEHVEVVHRVADRTAFLPGILQSVRFAAGAPPGLYSLEDVACERLPAALGP</sequence>
<reference evidence="14 15" key="1">
    <citation type="submission" date="2019-10" db="EMBL/GenBank/DDBJ databases">
        <title>A novel species.</title>
        <authorList>
            <person name="Gao J."/>
        </authorList>
    </citation>
    <scope>NUCLEOTIDE SEQUENCE [LARGE SCALE GENOMIC DNA]</scope>
    <source>
        <strain evidence="14 15">QMT-28</strain>
    </source>
</reference>
<evidence type="ECO:0000313" key="14">
    <source>
        <dbReference type="EMBL" id="QFZ78039.1"/>
    </source>
</evidence>
<dbReference type="GO" id="GO:0019877">
    <property type="term" value="P:diaminopimelate biosynthetic process"/>
    <property type="evidence" value="ECO:0007669"/>
    <property type="project" value="UniProtKB-KW"/>
</dbReference>
<protein>
    <recommendedName>
        <fullName evidence="9">4-hydroxy-tetrahydrodipicolinate reductase</fullName>
        <ecNumber evidence="9">1.17.1.8</ecNumber>
    </recommendedName>
</protein>
<evidence type="ECO:0000256" key="8">
    <source>
        <dbReference type="ARBA" id="ARBA00037922"/>
    </source>
</evidence>